<dbReference type="PANTHER" id="PTHR11786:SF0">
    <property type="entry name" value="ARYLAMINE N-ACETYLTRANSFERASE 4-RELATED"/>
    <property type="match status" value="1"/>
</dbReference>
<dbReference type="InterPro" id="IPR038765">
    <property type="entry name" value="Papain-like_cys_pep_sf"/>
</dbReference>
<comment type="similarity">
    <text evidence="1 2">Belongs to the arylamine N-acetyltransferase family.</text>
</comment>
<dbReference type="Gene3D" id="2.40.128.150">
    <property type="entry name" value="Cysteine proteinases"/>
    <property type="match status" value="1"/>
</dbReference>
<accession>A0A5N8VT07</accession>
<sequence>MFDTDSYLKKLGYSGPLEPTPQLLRTLHKLHLMKVPFDNSLNAGRGLDIWEYVDIDVDETFDAVITGGRGGVCHELSGLFRNLLTRLGFDVAVMAAGVRMANGEFGPEMEHMLHVVSFGEERWLVDVGFAGPSFLEPLRLASGHEQEQYGCTYRLDAQDGHWTLNRRPLEGAWEVVYRLPDVVRELSDWRGDATLREYARELNSAVTLIRGRAFATGQLTLIGKRLITVAQGRQQIRVLVKPADYDNAVESILVTEI</sequence>
<dbReference type="AlphaFoldDB" id="A0A5N8VT07"/>
<dbReference type="Pfam" id="PF00797">
    <property type="entry name" value="Acetyltransf_2"/>
    <property type="match status" value="1"/>
</dbReference>
<gene>
    <name evidence="3" type="ORF">FNH09_43335</name>
</gene>
<dbReference type="PANTHER" id="PTHR11786">
    <property type="entry name" value="N-HYDROXYARYLAMINE O-ACETYLTRANSFERASE"/>
    <property type="match status" value="1"/>
</dbReference>
<dbReference type="PRINTS" id="PR01543">
    <property type="entry name" value="ANATRNSFRASE"/>
</dbReference>
<dbReference type="GO" id="GO:0016407">
    <property type="term" value="F:acetyltransferase activity"/>
    <property type="evidence" value="ECO:0007669"/>
    <property type="project" value="InterPro"/>
</dbReference>
<keyword evidence="4" id="KW-1185">Reference proteome</keyword>
<evidence type="ECO:0000256" key="2">
    <source>
        <dbReference type="RuleBase" id="RU003452"/>
    </source>
</evidence>
<evidence type="ECO:0000256" key="1">
    <source>
        <dbReference type="ARBA" id="ARBA00006547"/>
    </source>
</evidence>
<comment type="caution">
    <text evidence="3">The sequence shown here is derived from an EMBL/GenBank/DDBJ whole genome shotgun (WGS) entry which is preliminary data.</text>
</comment>
<dbReference type="EMBL" id="VJZD01000366">
    <property type="protein sequence ID" value="MPY37806.1"/>
    <property type="molecule type" value="Genomic_DNA"/>
</dbReference>
<dbReference type="RefSeq" id="WP_162469974.1">
    <property type="nucleotide sequence ID" value="NZ_VJZD01000366.1"/>
</dbReference>
<evidence type="ECO:0000313" key="4">
    <source>
        <dbReference type="Proteomes" id="UP000325849"/>
    </source>
</evidence>
<protein>
    <submittedName>
        <fullName evidence="3">Arylamine N-acetyltransferase</fullName>
    </submittedName>
</protein>
<name>A0A5N8VT07_9ACTN</name>
<reference evidence="3 4" key="1">
    <citation type="submission" date="2019-07" db="EMBL/GenBank/DDBJ databases">
        <title>New species of Amycolatopsis and Streptomyces.</title>
        <authorList>
            <person name="Duangmal K."/>
            <person name="Teo W.F.A."/>
            <person name="Lipun K."/>
        </authorList>
    </citation>
    <scope>NUCLEOTIDE SEQUENCE [LARGE SCALE GENOMIC DNA]</scope>
    <source>
        <strain evidence="3 4">NBRC 109810</strain>
    </source>
</reference>
<dbReference type="Gene3D" id="3.30.2140.10">
    <property type="entry name" value="Arylamine N-acetyltransferase"/>
    <property type="match status" value="1"/>
</dbReference>
<dbReference type="InterPro" id="IPR001447">
    <property type="entry name" value="Arylamine_N-AcTrfase"/>
</dbReference>
<keyword evidence="3" id="KW-0808">Transferase</keyword>
<dbReference type="SUPFAM" id="SSF54001">
    <property type="entry name" value="Cysteine proteinases"/>
    <property type="match status" value="1"/>
</dbReference>
<proteinExistence type="inferred from homology"/>
<dbReference type="Proteomes" id="UP000325849">
    <property type="component" value="Unassembled WGS sequence"/>
</dbReference>
<evidence type="ECO:0000313" key="3">
    <source>
        <dbReference type="EMBL" id="MPY37806.1"/>
    </source>
</evidence>
<organism evidence="3 4">
    <name type="scientific">Streptomyces adustus</name>
    <dbReference type="NCBI Taxonomy" id="1609272"/>
    <lineage>
        <taxon>Bacteria</taxon>
        <taxon>Bacillati</taxon>
        <taxon>Actinomycetota</taxon>
        <taxon>Actinomycetes</taxon>
        <taxon>Kitasatosporales</taxon>
        <taxon>Streptomycetaceae</taxon>
        <taxon>Streptomyces</taxon>
    </lineage>
</organism>